<feature type="transmembrane region" description="Helical" evidence="6">
    <location>
        <begin position="708"/>
        <end position="727"/>
    </location>
</feature>
<keyword evidence="9" id="KW-1185">Reference proteome</keyword>
<keyword evidence="4 6" id="KW-1133">Transmembrane helix</keyword>
<proteinExistence type="predicted"/>
<feature type="domain" description="ABC3 transporter permease C-terminal" evidence="7">
    <location>
        <begin position="257"/>
        <end position="374"/>
    </location>
</feature>
<evidence type="ECO:0000313" key="8">
    <source>
        <dbReference type="EMBL" id="MEJ1250454.1"/>
    </source>
</evidence>
<keyword evidence="5 6" id="KW-0472">Membrane</keyword>
<evidence type="ECO:0000256" key="5">
    <source>
        <dbReference type="ARBA" id="ARBA00023136"/>
    </source>
</evidence>
<keyword evidence="2" id="KW-1003">Cell membrane</keyword>
<feature type="transmembrane region" description="Helical" evidence="6">
    <location>
        <begin position="757"/>
        <end position="780"/>
    </location>
</feature>
<dbReference type="PANTHER" id="PTHR30287:SF1">
    <property type="entry name" value="INNER MEMBRANE PROTEIN"/>
    <property type="match status" value="1"/>
</dbReference>
<feature type="transmembrane region" description="Helical" evidence="6">
    <location>
        <begin position="419"/>
        <end position="443"/>
    </location>
</feature>
<dbReference type="RefSeq" id="WP_337336156.1">
    <property type="nucleotide sequence ID" value="NZ_JBBDHC010000020.1"/>
</dbReference>
<evidence type="ECO:0000259" key="7">
    <source>
        <dbReference type="Pfam" id="PF02687"/>
    </source>
</evidence>
<protein>
    <submittedName>
        <fullName evidence="8">FtsX-like permease family protein</fullName>
    </submittedName>
</protein>
<organism evidence="8 9">
    <name type="scientific">Denitratimonas tolerans</name>
    <dbReference type="NCBI Taxonomy" id="1338420"/>
    <lineage>
        <taxon>Bacteria</taxon>
        <taxon>Pseudomonadati</taxon>
        <taxon>Pseudomonadota</taxon>
        <taxon>Gammaproteobacteria</taxon>
        <taxon>Lysobacterales</taxon>
        <taxon>Lysobacteraceae</taxon>
        <taxon>Denitratimonas</taxon>
    </lineage>
</organism>
<evidence type="ECO:0000256" key="1">
    <source>
        <dbReference type="ARBA" id="ARBA00004651"/>
    </source>
</evidence>
<accession>A0AAW9R8L7</accession>
<dbReference type="InterPro" id="IPR003838">
    <property type="entry name" value="ABC3_permease_C"/>
</dbReference>
<dbReference type="Proteomes" id="UP001364472">
    <property type="component" value="Unassembled WGS sequence"/>
</dbReference>
<evidence type="ECO:0000256" key="6">
    <source>
        <dbReference type="SAM" id="Phobius"/>
    </source>
</evidence>
<comment type="subcellular location">
    <subcellularLocation>
        <location evidence="1">Cell membrane</location>
        <topology evidence="1">Multi-pass membrane protein</topology>
    </subcellularLocation>
</comment>
<dbReference type="Pfam" id="PF02687">
    <property type="entry name" value="FtsX"/>
    <property type="match status" value="2"/>
</dbReference>
<keyword evidence="3 6" id="KW-0812">Transmembrane</keyword>
<dbReference type="InterPro" id="IPR038766">
    <property type="entry name" value="Membrane_comp_ABC_pdt"/>
</dbReference>
<name>A0AAW9R8L7_9GAMM</name>
<feature type="transmembrane region" description="Helical" evidence="6">
    <location>
        <begin position="389"/>
        <end position="407"/>
    </location>
</feature>
<feature type="transmembrane region" description="Helical" evidence="6">
    <location>
        <begin position="348"/>
        <end position="368"/>
    </location>
</feature>
<feature type="transmembrane region" description="Helical" evidence="6">
    <location>
        <begin position="306"/>
        <end position="328"/>
    </location>
</feature>
<gene>
    <name evidence="8" type="ORF">WB794_12300</name>
</gene>
<feature type="transmembrane region" description="Helical" evidence="6">
    <location>
        <begin position="792"/>
        <end position="813"/>
    </location>
</feature>
<evidence type="ECO:0000256" key="4">
    <source>
        <dbReference type="ARBA" id="ARBA00022989"/>
    </source>
</evidence>
<feature type="domain" description="ABC3 transporter permease C-terminal" evidence="7">
    <location>
        <begin position="710"/>
        <end position="822"/>
    </location>
</feature>
<feature type="transmembrane region" description="Helical" evidence="6">
    <location>
        <begin position="20"/>
        <end position="40"/>
    </location>
</feature>
<sequence length="831" mass="88858">MIGWHLAWRFLRRDLRAGEVRVLLAALALAVMAVTAVSFITERAERALALEANRLLGGDAVLRADEAIGKLPRKLARELDLRQTETWSFRSMLRAGDSLSLSEVRALGEGFPLRGRYRIDAGDGEHDAAGLPAPGSAWLTRAGAQILDVAVGDTVRLGQSELRIAALVAQEPDAAMDYFNVAPRVFVRLDEIHATGLVQEGSRITHRFIVASDDGATQRFVDAMQDRLERGQRLETVADARPEMRSALDRADRFLGLASLVAVILAAIAVAMAARRHSARHLDGCAVLRCLGASQRTISIIHIGELLMLGLIGCGLGVLGGWAAQMLLGGWLAQVMNIAVPAAGWLPVVQGFVVGFVVLLAFAVPPVLALRRVPALRVLRRDIGAVEPGAILVTLAGLAGVSALLWWKAGSPTLALTMLGGIAGTFAVLAVLALGLVAALTRLRTRMRGPWRYGLANVSRRRAASVAQIASLGLGLMAILLLTLVRSDLLGRWQESFPEDAPNRFIINVQPDQLDGVRAILEQHGEQVPELYPMVRARLASLNGVPVSGETYAARGERARRLAEREFNLSSVARLRESDNAIVAGAFWSPEDATPQLSVEQGMAESFGWQIGDVVGFDIAGSAFEAPITSLRRVDWESFRPNFFVETPLGPLDAHTASYITSARVARGDPALTRALVEAYPNLSVIDIDAVIDQVRSTADQVAAAVEYVFYFTLLAGVLVLLASISASQDERLLEGGVMRVLGARTAQLRLAHASEFIAIGAIAGVVAAIAASAISGAIAVKVFEQPWAPDWHLAAMGAGLGVVIVVIAGLWATRRIARMPPAQTLRALAG</sequence>
<dbReference type="AlphaFoldDB" id="A0AAW9R8L7"/>
<dbReference type="PANTHER" id="PTHR30287">
    <property type="entry name" value="MEMBRANE COMPONENT OF PREDICTED ABC SUPERFAMILY METABOLITE UPTAKE TRANSPORTER"/>
    <property type="match status" value="1"/>
</dbReference>
<feature type="transmembrane region" description="Helical" evidence="6">
    <location>
        <begin position="464"/>
        <end position="485"/>
    </location>
</feature>
<dbReference type="GO" id="GO:0005886">
    <property type="term" value="C:plasma membrane"/>
    <property type="evidence" value="ECO:0007669"/>
    <property type="project" value="UniProtKB-SubCell"/>
</dbReference>
<comment type="caution">
    <text evidence="8">The sequence shown here is derived from an EMBL/GenBank/DDBJ whole genome shotgun (WGS) entry which is preliminary data.</text>
</comment>
<reference evidence="8 9" key="1">
    <citation type="journal article" date="2016" name="Antonie Van Leeuwenhoek">
        <title>Denitratimonas tolerans gen. nov., sp. nov., a denitrifying bacterium isolated from a bioreactor for tannery wastewater treatment.</title>
        <authorList>
            <person name="Han S.I."/>
            <person name="Kim J.O."/>
            <person name="Lee Y.R."/>
            <person name="Ekpeghere K.I."/>
            <person name="Koh S.C."/>
            <person name="Whang K.S."/>
        </authorList>
    </citation>
    <scope>NUCLEOTIDE SEQUENCE [LARGE SCALE GENOMIC DNA]</scope>
    <source>
        <strain evidence="8 9">KACC 17565</strain>
    </source>
</reference>
<evidence type="ECO:0000256" key="2">
    <source>
        <dbReference type="ARBA" id="ARBA00022475"/>
    </source>
</evidence>
<evidence type="ECO:0000256" key="3">
    <source>
        <dbReference type="ARBA" id="ARBA00022692"/>
    </source>
</evidence>
<evidence type="ECO:0000313" key="9">
    <source>
        <dbReference type="Proteomes" id="UP001364472"/>
    </source>
</evidence>
<dbReference type="EMBL" id="JBBDHC010000020">
    <property type="protein sequence ID" value="MEJ1250454.1"/>
    <property type="molecule type" value="Genomic_DNA"/>
</dbReference>
<feature type="transmembrane region" description="Helical" evidence="6">
    <location>
        <begin position="254"/>
        <end position="274"/>
    </location>
</feature>